<dbReference type="InterPro" id="IPR029064">
    <property type="entry name" value="Ribosomal_eL30-like_sf"/>
</dbReference>
<dbReference type="GO" id="GO:0003723">
    <property type="term" value="F:RNA binding"/>
    <property type="evidence" value="ECO:0007669"/>
    <property type="project" value="InterPro"/>
</dbReference>
<keyword evidence="3" id="KW-0808">Transferase</keyword>
<dbReference type="FunFam" id="3.40.1280.10:FF:000008">
    <property type="entry name" value="Group 3 RNA methyltransferase TrmH"/>
    <property type="match status" value="1"/>
</dbReference>
<dbReference type="SUPFAM" id="SSF75217">
    <property type="entry name" value="alpha/beta knot"/>
    <property type="match status" value="1"/>
</dbReference>
<evidence type="ECO:0000259" key="4">
    <source>
        <dbReference type="SMART" id="SM00967"/>
    </source>
</evidence>
<dbReference type="CDD" id="cd18103">
    <property type="entry name" value="SpoU-like_RlmB"/>
    <property type="match status" value="1"/>
</dbReference>
<dbReference type="InterPro" id="IPR001537">
    <property type="entry name" value="SpoU_MeTrfase"/>
</dbReference>
<dbReference type="AlphaFoldDB" id="A0A9D1L2W7"/>
<dbReference type="GO" id="GO:0032259">
    <property type="term" value="P:methylation"/>
    <property type="evidence" value="ECO:0007669"/>
    <property type="project" value="UniProtKB-KW"/>
</dbReference>
<accession>A0A9D1L2W7</accession>
<feature type="domain" description="RNA 2-O ribose methyltransferase substrate binding" evidence="4">
    <location>
        <begin position="2"/>
        <end position="73"/>
    </location>
</feature>
<evidence type="ECO:0000313" key="5">
    <source>
        <dbReference type="EMBL" id="HIU22011.1"/>
    </source>
</evidence>
<reference evidence="5" key="1">
    <citation type="submission" date="2020-10" db="EMBL/GenBank/DDBJ databases">
        <authorList>
            <person name="Gilroy R."/>
        </authorList>
    </citation>
    <scope>NUCLEOTIDE SEQUENCE</scope>
    <source>
        <strain evidence="5">CHK197-8231</strain>
    </source>
</reference>
<evidence type="ECO:0000256" key="1">
    <source>
        <dbReference type="ARBA" id="ARBA00007228"/>
    </source>
</evidence>
<dbReference type="GO" id="GO:0008173">
    <property type="term" value="F:RNA methyltransferase activity"/>
    <property type="evidence" value="ECO:0007669"/>
    <property type="project" value="InterPro"/>
</dbReference>
<dbReference type="GO" id="GO:0005829">
    <property type="term" value="C:cytosol"/>
    <property type="evidence" value="ECO:0007669"/>
    <property type="project" value="TreeGrafter"/>
</dbReference>
<dbReference type="PANTHER" id="PTHR46429">
    <property type="entry name" value="23S RRNA (GUANOSINE-2'-O-)-METHYLTRANSFERASE RLMB"/>
    <property type="match status" value="1"/>
</dbReference>
<dbReference type="SUPFAM" id="SSF55315">
    <property type="entry name" value="L30e-like"/>
    <property type="match status" value="1"/>
</dbReference>
<comment type="similarity">
    <text evidence="1">Belongs to the class IV-like SAM-binding methyltransferase superfamily. RNA methyltransferase TrmH family.</text>
</comment>
<dbReference type="GO" id="GO:0006396">
    <property type="term" value="P:RNA processing"/>
    <property type="evidence" value="ECO:0007669"/>
    <property type="project" value="InterPro"/>
</dbReference>
<sequence>MYIYGKNVAEETLKNNKKIHKAYLYRNFHDEWIISALQKRNVWIEYKDKYELDRLASGNHQGIILSVPDYEYCQLDDLIVKEDPLLVILDHVEDPHNLGAIIRTCEAAGVDGIILPKNRSVEVNATVMKTSAGALEYVKIAQVTNIAQTMKELKRKGFWIVGTDMDGTNYSDIDYKGKMALVIGNEGKGMSRIVKENCDFIASIPMIGKINSLNASVAAGIMIYEAVRLRK</sequence>
<comment type="caution">
    <text evidence="5">The sequence shown here is derived from an EMBL/GenBank/DDBJ whole genome shotgun (WGS) entry which is preliminary data.</text>
</comment>
<dbReference type="Proteomes" id="UP000824087">
    <property type="component" value="Unassembled WGS sequence"/>
</dbReference>
<name>A0A9D1L2W7_9BACT</name>
<evidence type="ECO:0000313" key="6">
    <source>
        <dbReference type="Proteomes" id="UP000824087"/>
    </source>
</evidence>
<organism evidence="5 6">
    <name type="scientific">Candidatus Fimihabitans intestinipullorum</name>
    <dbReference type="NCBI Taxonomy" id="2840820"/>
    <lineage>
        <taxon>Bacteria</taxon>
        <taxon>Bacillati</taxon>
        <taxon>Mycoplasmatota</taxon>
        <taxon>Mycoplasmatota incertae sedis</taxon>
        <taxon>Candidatus Fimihabitans</taxon>
    </lineage>
</organism>
<dbReference type="Pfam" id="PF00588">
    <property type="entry name" value="SpoU_methylase"/>
    <property type="match status" value="1"/>
</dbReference>
<dbReference type="Gene3D" id="3.30.1330.30">
    <property type="match status" value="1"/>
</dbReference>
<keyword evidence="2" id="KW-0489">Methyltransferase</keyword>
<reference evidence="5" key="2">
    <citation type="journal article" date="2021" name="PeerJ">
        <title>Extensive microbial diversity within the chicken gut microbiome revealed by metagenomics and culture.</title>
        <authorList>
            <person name="Gilroy R."/>
            <person name="Ravi A."/>
            <person name="Getino M."/>
            <person name="Pursley I."/>
            <person name="Horton D.L."/>
            <person name="Alikhan N.F."/>
            <person name="Baker D."/>
            <person name="Gharbi K."/>
            <person name="Hall N."/>
            <person name="Watson M."/>
            <person name="Adriaenssens E.M."/>
            <person name="Foster-Nyarko E."/>
            <person name="Jarju S."/>
            <person name="Secka A."/>
            <person name="Antonio M."/>
            <person name="Oren A."/>
            <person name="Chaudhuri R.R."/>
            <person name="La Ragione R."/>
            <person name="Hildebrand F."/>
            <person name="Pallen M.J."/>
        </authorList>
    </citation>
    <scope>NUCLEOTIDE SEQUENCE</scope>
    <source>
        <strain evidence="5">CHK197-8231</strain>
    </source>
</reference>
<dbReference type="NCBIfam" id="TIGR00186">
    <property type="entry name" value="rRNA_methyl_3"/>
    <property type="match status" value="1"/>
</dbReference>
<dbReference type="EMBL" id="DVML01000003">
    <property type="protein sequence ID" value="HIU22011.1"/>
    <property type="molecule type" value="Genomic_DNA"/>
</dbReference>
<dbReference type="SMART" id="SM00967">
    <property type="entry name" value="SpoU_sub_bind"/>
    <property type="match status" value="1"/>
</dbReference>
<gene>
    <name evidence="5" type="primary">rlmB</name>
    <name evidence="5" type="ORF">IAD49_00295</name>
</gene>
<dbReference type="Pfam" id="PF08032">
    <property type="entry name" value="SpoU_sub_bind"/>
    <property type="match status" value="1"/>
</dbReference>
<dbReference type="PANTHER" id="PTHR46429:SF1">
    <property type="entry name" value="23S RRNA (GUANOSINE-2'-O-)-METHYLTRANSFERASE RLMB"/>
    <property type="match status" value="1"/>
</dbReference>
<dbReference type="InterPro" id="IPR029026">
    <property type="entry name" value="tRNA_m1G_MTases_N"/>
</dbReference>
<evidence type="ECO:0000256" key="2">
    <source>
        <dbReference type="ARBA" id="ARBA00022603"/>
    </source>
</evidence>
<protein>
    <submittedName>
        <fullName evidence="5">23S rRNA (Guanosine(2251)-2'-O)-methyltransferase RlmB</fullName>
    </submittedName>
</protein>
<proteinExistence type="inferred from homology"/>
<dbReference type="InterPro" id="IPR013123">
    <property type="entry name" value="SpoU_subst-bd"/>
</dbReference>
<evidence type="ECO:0000256" key="3">
    <source>
        <dbReference type="ARBA" id="ARBA00022679"/>
    </source>
</evidence>
<dbReference type="InterPro" id="IPR004441">
    <property type="entry name" value="rRNA_MeTrfase_TrmH"/>
</dbReference>
<dbReference type="InterPro" id="IPR029028">
    <property type="entry name" value="Alpha/beta_knot_MTases"/>
</dbReference>
<dbReference type="Gene3D" id="3.40.1280.10">
    <property type="match status" value="1"/>
</dbReference>